<sequence length="61" mass="6287">MRAGRLQLALGLLQQQGADAFVIELGVMLGQLAYPQPVLGLGIDGAAEGRAGDTNLVVQLV</sequence>
<reference evidence="1" key="1">
    <citation type="submission" date="2019-08" db="EMBL/GenBank/DDBJ databases">
        <authorList>
            <person name="Kucharzyk K."/>
            <person name="Murdoch R.W."/>
            <person name="Higgins S."/>
            <person name="Loffler F."/>
        </authorList>
    </citation>
    <scope>NUCLEOTIDE SEQUENCE</scope>
</reference>
<name>A0A645I6Y5_9ZZZZ</name>
<accession>A0A645I6Y5</accession>
<gene>
    <name evidence="1" type="ORF">SDC9_194618</name>
</gene>
<proteinExistence type="predicted"/>
<evidence type="ECO:0000313" key="1">
    <source>
        <dbReference type="EMBL" id="MPN47018.1"/>
    </source>
</evidence>
<organism evidence="1">
    <name type="scientific">bioreactor metagenome</name>
    <dbReference type="NCBI Taxonomy" id="1076179"/>
    <lineage>
        <taxon>unclassified sequences</taxon>
        <taxon>metagenomes</taxon>
        <taxon>ecological metagenomes</taxon>
    </lineage>
</organism>
<comment type="caution">
    <text evidence="1">The sequence shown here is derived from an EMBL/GenBank/DDBJ whole genome shotgun (WGS) entry which is preliminary data.</text>
</comment>
<protein>
    <submittedName>
        <fullName evidence="1">Uncharacterized protein</fullName>
    </submittedName>
</protein>
<dbReference type="AlphaFoldDB" id="A0A645I6Y5"/>
<dbReference type="EMBL" id="VSSQ01108165">
    <property type="protein sequence ID" value="MPN47018.1"/>
    <property type="molecule type" value="Genomic_DNA"/>
</dbReference>